<feature type="transmembrane region" description="Helical" evidence="10">
    <location>
        <begin position="413"/>
        <end position="430"/>
    </location>
</feature>
<feature type="transmembrane region" description="Helical" evidence="10">
    <location>
        <begin position="314"/>
        <end position="333"/>
    </location>
</feature>
<dbReference type="EMBL" id="LSBJ02000010">
    <property type="protein sequence ID" value="OAQ59142.1"/>
    <property type="molecule type" value="Genomic_DNA"/>
</dbReference>
<keyword evidence="14" id="KW-1185">Reference proteome</keyword>
<feature type="transmembrane region" description="Helical" evidence="10">
    <location>
        <begin position="133"/>
        <end position="150"/>
    </location>
</feature>
<evidence type="ECO:0000313" key="14">
    <source>
        <dbReference type="Proteomes" id="UP000078397"/>
    </source>
</evidence>
<feature type="transmembrane region" description="Helical" evidence="10">
    <location>
        <begin position="39"/>
        <end position="60"/>
    </location>
</feature>
<feature type="compositionally biased region" description="Basic and acidic residues" evidence="9">
    <location>
        <begin position="864"/>
        <end position="873"/>
    </location>
</feature>
<dbReference type="PANTHER" id="PTHR24223:SF399">
    <property type="entry name" value="ABC TRANSPORTER ATNG"/>
    <property type="match status" value="1"/>
</dbReference>
<evidence type="ECO:0000256" key="3">
    <source>
        <dbReference type="ARBA" id="ARBA00022475"/>
    </source>
</evidence>
<evidence type="ECO:0000259" key="12">
    <source>
        <dbReference type="PROSITE" id="PS50929"/>
    </source>
</evidence>
<dbReference type="PROSITE" id="PS50929">
    <property type="entry name" value="ABC_TM1F"/>
    <property type="match status" value="2"/>
</dbReference>
<comment type="subcellular location">
    <subcellularLocation>
        <location evidence="1">Cell membrane</location>
        <topology evidence="1">Multi-pass membrane protein</topology>
    </subcellularLocation>
</comment>
<dbReference type="Pfam" id="PF00664">
    <property type="entry name" value="ABC_membrane"/>
    <property type="match status" value="1"/>
</dbReference>
<dbReference type="PROSITE" id="PS00211">
    <property type="entry name" value="ABC_TRANSPORTER_1"/>
    <property type="match status" value="2"/>
</dbReference>
<evidence type="ECO:0000256" key="7">
    <source>
        <dbReference type="ARBA" id="ARBA00022989"/>
    </source>
</evidence>
<feature type="transmembrane region" description="Helical" evidence="10">
    <location>
        <begin position="72"/>
        <end position="93"/>
    </location>
</feature>
<organism evidence="13 14">
    <name type="scientific">Pochonia chlamydosporia 170</name>
    <dbReference type="NCBI Taxonomy" id="1380566"/>
    <lineage>
        <taxon>Eukaryota</taxon>
        <taxon>Fungi</taxon>
        <taxon>Dikarya</taxon>
        <taxon>Ascomycota</taxon>
        <taxon>Pezizomycotina</taxon>
        <taxon>Sordariomycetes</taxon>
        <taxon>Hypocreomycetidae</taxon>
        <taxon>Hypocreales</taxon>
        <taxon>Clavicipitaceae</taxon>
        <taxon>Pochonia</taxon>
    </lineage>
</organism>
<reference evidence="13 14" key="1">
    <citation type="journal article" date="2016" name="PLoS Pathog.">
        <title>Biosynthesis of antibiotic leucinostatins in bio-control fungus Purpureocillium lilacinum and their inhibition on phytophthora revealed by genome mining.</title>
        <authorList>
            <person name="Wang G."/>
            <person name="Liu Z."/>
            <person name="Lin R."/>
            <person name="Li E."/>
            <person name="Mao Z."/>
            <person name="Ling J."/>
            <person name="Yang Y."/>
            <person name="Yin W.B."/>
            <person name="Xie B."/>
        </authorList>
    </citation>
    <scope>NUCLEOTIDE SEQUENCE [LARGE SCALE GENOMIC DNA]</scope>
    <source>
        <strain evidence="13">170</strain>
    </source>
</reference>
<dbReference type="GO" id="GO:0140359">
    <property type="term" value="F:ABC-type transporter activity"/>
    <property type="evidence" value="ECO:0007669"/>
    <property type="project" value="InterPro"/>
</dbReference>
<feature type="domain" description="ABC transmembrane type-1" evidence="12">
    <location>
        <begin position="933"/>
        <end position="1158"/>
    </location>
</feature>
<feature type="transmembrane region" description="Helical" evidence="10">
    <location>
        <begin position="490"/>
        <end position="517"/>
    </location>
</feature>
<dbReference type="InterPro" id="IPR036640">
    <property type="entry name" value="ABC1_TM_sf"/>
</dbReference>
<feature type="region of interest" description="Disordered" evidence="9">
    <location>
        <begin position="581"/>
        <end position="600"/>
    </location>
</feature>
<dbReference type="STRING" id="1380566.A0A179F167"/>
<feature type="transmembrane region" description="Helical" evidence="10">
    <location>
        <begin position="935"/>
        <end position="957"/>
    </location>
</feature>
<dbReference type="GO" id="GO:0016887">
    <property type="term" value="F:ATP hydrolysis activity"/>
    <property type="evidence" value="ECO:0007669"/>
    <property type="project" value="InterPro"/>
</dbReference>
<dbReference type="SMART" id="SM00382">
    <property type="entry name" value="AAA"/>
    <property type="match status" value="2"/>
</dbReference>
<protein>
    <submittedName>
        <fullName evidence="13">ABC multidrug transporter</fullName>
    </submittedName>
</protein>
<dbReference type="SUPFAM" id="SSF52540">
    <property type="entry name" value="P-loop containing nucleoside triphosphate hydrolases"/>
    <property type="match status" value="2"/>
</dbReference>
<dbReference type="KEGG" id="pchm:VFPPC_10175"/>
<feature type="transmembrane region" description="Helical" evidence="10">
    <location>
        <begin position="1016"/>
        <end position="1036"/>
    </location>
</feature>
<evidence type="ECO:0000256" key="4">
    <source>
        <dbReference type="ARBA" id="ARBA00022692"/>
    </source>
</evidence>
<dbReference type="OrthoDB" id="6500128at2759"/>
<keyword evidence="6" id="KW-0067">ATP-binding</keyword>
<dbReference type="SUPFAM" id="SSF90123">
    <property type="entry name" value="ABC transporter transmembrane region"/>
    <property type="match status" value="2"/>
</dbReference>
<dbReference type="Pfam" id="PF00005">
    <property type="entry name" value="ABC_tran"/>
    <property type="match status" value="2"/>
</dbReference>
<keyword evidence="7 10" id="KW-1133">Transmembrane helix</keyword>
<evidence type="ECO:0000256" key="5">
    <source>
        <dbReference type="ARBA" id="ARBA00022741"/>
    </source>
</evidence>
<evidence type="ECO:0000313" key="13">
    <source>
        <dbReference type="EMBL" id="OAQ59142.1"/>
    </source>
</evidence>
<keyword evidence="5" id="KW-0547">Nucleotide-binding</keyword>
<evidence type="ECO:0000256" key="10">
    <source>
        <dbReference type="SAM" id="Phobius"/>
    </source>
</evidence>
<dbReference type="InterPro" id="IPR027417">
    <property type="entry name" value="P-loop_NTPase"/>
</dbReference>
<keyword evidence="2" id="KW-0813">Transport</keyword>
<evidence type="ECO:0000259" key="11">
    <source>
        <dbReference type="PROSITE" id="PS50893"/>
    </source>
</evidence>
<dbReference type="GO" id="GO:0005524">
    <property type="term" value="F:ATP binding"/>
    <property type="evidence" value="ECO:0007669"/>
    <property type="project" value="UniProtKB-KW"/>
</dbReference>
<dbReference type="GeneID" id="28852585"/>
<evidence type="ECO:0000256" key="2">
    <source>
        <dbReference type="ARBA" id="ARBA00022448"/>
    </source>
</evidence>
<dbReference type="CDD" id="cd18580">
    <property type="entry name" value="ABC_6TM_ABCC_D2"/>
    <property type="match status" value="1"/>
</dbReference>
<feature type="transmembrane region" description="Helical" evidence="10">
    <location>
        <begin position="105"/>
        <end position="124"/>
    </location>
</feature>
<accession>A0A179F167</accession>
<comment type="caution">
    <text evidence="13">The sequence shown here is derived from an EMBL/GenBank/DDBJ whole genome shotgun (WGS) entry which is preliminary data.</text>
</comment>
<dbReference type="Gene3D" id="1.20.1560.10">
    <property type="entry name" value="ABC transporter type 1, transmembrane domain"/>
    <property type="match status" value="2"/>
</dbReference>
<feature type="transmembrane region" description="Helical" evidence="10">
    <location>
        <begin position="390"/>
        <end position="407"/>
    </location>
</feature>
<feature type="domain" description="ABC transmembrane type-1" evidence="12">
    <location>
        <begin position="282"/>
        <end position="555"/>
    </location>
</feature>
<dbReference type="InterPro" id="IPR003439">
    <property type="entry name" value="ABC_transporter-like_ATP-bd"/>
</dbReference>
<name>A0A179F167_METCM</name>
<dbReference type="InterPro" id="IPR044726">
    <property type="entry name" value="ABCC_6TM_D2"/>
</dbReference>
<feature type="transmembrane region" description="Helical" evidence="10">
    <location>
        <begin position="1097"/>
        <end position="1122"/>
    </location>
</feature>
<dbReference type="GO" id="GO:0005886">
    <property type="term" value="C:plasma membrane"/>
    <property type="evidence" value="ECO:0007669"/>
    <property type="project" value="UniProtKB-SubCell"/>
</dbReference>
<dbReference type="InterPro" id="IPR017871">
    <property type="entry name" value="ABC_transporter-like_CS"/>
</dbReference>
<dbReference type="InterPro" id="IPR003593">
    <property type="entry name" value="AAA+_ATPase"/>
</dbReference>
<keyword evidence="3" id="KW-1003">Cell membrane</keyword>
<feature type="transmembrane region" description="Helical" evidence="10">
    <location>
        <begin position="162"/>
        <end position="180"/>
    </location>
</feature>
<dbReference type="InterPro" id="IPR050173">
    <property type="entry name" value="ABC_transporter_C-like"/>
</dbReference>
<evidence type="ECO:0000256" key="8">
    <source>
        <dbReference type="ARBA" id="ARBA00023136"/>
    </source>
</evidence>
<evidence type="ECO:0000256" key="9">
    <source>
        <dbReference type="SAM" id="MobiDB-lite"/>
    </source>
</evidence>
<sequence length="1422" mass="156039">MATVLRAVGVGVGMSNLDNSFGPQLGSQFDFTLLFEDSILTILPAGLFIAVTPFFFLHYLKLPIYISSGLLLWTKLAIAVALLGVDIAKLGLWSTLPALRSHGTLPGAVLVCISSLCLVAILSLEHRHSLRSWAFTSLYLSLTLLLDIAKSRTYFSRSGLDAIAGLSTASCIGKLALLLLEEVPKRRYIKVLALKNSLSREAISGFWTRALFLWLNPTFLSGYKTLLQVESLGNLGDDFAADHLSAKFELVWAKYNHVSNPLIWSTVVTLRRPFLAVFIPRILYTAFTFSQPLLLQRIVRFVGEKDPPATVRNGLIGATVLIYFGIAITRAGFNHANYRSVTMLRGVLVSEIFKKTFALEQTNAKELAAATLMSTDIEGISMNLLKFHEIWANIIEFALGTYLLTTVIGKATILVIFPGLISAVIGFVIGQRIGPARMAWNNEIEHRVSITSDMLQQIKTIKMVGLAPSVSDLVQDLRHSEMEQSKPFRILFTIMQASVLLCYQITPVIIITAAILWTGLSNGLNATDTFTALAFVTMTALPMAKLLAAYPKFMSILGCFKRIEAYLLLEERLDSRVVIDNPKSRGSEKDDSEKDLSNCSTLETSQVANEPCIPHAPVVFWNASIAPPGKGPILKGVNISVAHSTLVMVLGRTGSGKSTFLRAIVGEANLTDGAIYIEQRQIAYCDQASWLKGLSIRENIIGERSYDADWYETVLNACLLIEDIRQLVHGDQTMSGDGGSNLSGGQRQRIALARAVYSQAPLLVLDNVLSALDSNTADAIFHRLIGSGGLLQRLGTTVIMTTHSAKYVDSADQVLLIGEDCTIESVSRSRDVVHGEKDMARLLSATSQDESIEKTKVTDSSQDTSKDDCVSPDEKPLVRQRGDFGLYVYYLNSTAKWLWAIWVVAVALCAFSERLPEIFLRIWLDVAPGNKTYLVGYIIFGFGSFVASGLSKCLYFLKIVPDSSQNLHRSLLQKVMGFSQDMSLISQDLPMSFSLVIYSFFLLVTDVGIIASGASYVGITIPFIFACLYIIQHFYLRTSRQMRQLDLESKTPLYTQFTEITAGLMHIRSFGWQIQYLSQSLQMLDYSQKPFYYMFCIQRWLGLVSDLCVLGVVTILVTVALCRQDSTSQNAIGLALLIVIQFGDSIVALLTTWVDIETSLGAIARVRAFNEATPTEEDHGGAELPSGSFKQGAVKMADVSATYNPSNSSVTALRNVSLDIKPGQKVAIRGRTGSGKSSLILTLLNFLEYTGIIEIDGTDISTISRQQLRSLITTIPQEILELPGTLRYNLLPANGKQPPDDVVIAGVLEKVRLRDHVDAHGGLDAPLVNMGFSHGQKQLLAIARAILHKLANKSGLLLVDEATSGMDHETADVMQEVMNEVFGSCTVISISHRPESIRNSDVVIDIDDGRVVCIAEHGSSET</sequence>
<dbReference type="Proteomes" id="UP000078397">
    <property type="component" value="Unassembled WGS sequence"/>
</dbReference>
<evidence type="ECO:0000256" key="6">
    <source>
        <dbReference type="ARBA" id="ARBA00022840"/>
    </source>
</evidence>
<dbReference type="Gene3D" id="3.40.50.300">
    <property type="entry name" value="P-loop containing nucleotide triphosphate hydrolases"/>
    <property type="match status" value="2"/>
</dbReference>
<dbReference type="InterPro" id="IPR011527">
    <property type="entry name" value="ABC1_TM_dom"/>
</dbReference>
<gene>
    <name evidence="13" type="ORF">VFPPC_10175</name>
</gene>
<feature type="transmembrane region" description="Helical" evidence="10">
    <location>
        <begin position="989"/>
        <end position="1010"/>
    </location>
</feature>
<dbReference type="PROSITE" id="PS50893">
    <property type="entry name" value="ABC_TRANSPORTER_2"/>
    <property type="match status" value="2"/>
</dbReference>
<feature type="transmembrane region" description="Helical" evidence="10">
    <location>
        <begin position="529"/>
        <end position="548"/>
    </location>
</feature>
<evidence type="ECO:0000256" key="1">
    <source>
        <dbReference type="ARBA" id="ARBA00004651"/>
    </source>
</evidence>
<feature type="transmembrane region" description="Helical" evidence="10">
    <location>
        <begin position="1134"/>
        <end position="1154"/>
    </location>
</feature>
<feature type="region of interest" description="Disordered" evidence="9">
    <location>
        <begin position="847"/>
        <end position="873"/>
    </location>
</feature>
<feature type="transmembrane region" description="Helical" evidence="10">
    <location>
        <begin position="274"/>
        <end position="294"/>
    </location>
</feature>
<keyword evidence="4 10" id="KW-0812">Transmembrane</keyword>
<dbReference type="RefSeq" id="XP_018137197.1">
    <property type="nucleotide sequence ID" value="XM_018288591.1"/>
</dbReference>
<keyword evidence="8 10" id="KW-0472">Membrane</keyword>
<feature type="compositionally biased region" description="Basic and acidic residues" evidence="9">
    <location>
        <begin position="581"/>
        <end position="596"/>
    </location>
</feature>
<proteinExistence type="predicted"/>
<feature type="domain" description="ABC transporter" evidence="11">
    <location>
        <begin position="618"/>
        <end position="845"/>
    </location>
</feature>
<feature type="domain" description="ABC transporter" evidence="11">
    <location>
        <begin position="1194"/>
        <end position="1422"/>
    </location>
</feature>
<dbReference type="PANTHER" id="PTHR24223">
    <property type="entry name" value="ATP-BINDING CASSETTE SUB-FAMILY C"/>
    <property type="match status" value="1"/>
</dbReference>